<dbReference type="InterPro" id="IPR036249">
    <property type="entry name" value="Thioredoxin-like_sf"/>
</dbReference>
<keyword evidence="4" id="KW-0249">Electron transport</keyword>
<name>D8PXD5_SCHCM</name>
<dbReference type="PROSITE" id="PS00195">
    <property type="entry name" value="GLUTAREDOXIN_1"/>
    <property type="match status" value="1"/>
</dbReference>
<reference evidence="9 10" key="1">
    <citation type="journal article" date="2010" name="Nat. Biotechnol.">
        <title>Genome sequence of the model mushroom Schizophyllum commune.</title>
        <authorList>
            <person name="Ohm R.A."/>
            <person name="de Jong J.F."/>
            <person name="Lugones L.G."/>
            <person name="Aerts A."/>
            <person name="Kothe E."/>
            <person name="Stajich J.E."/>
            <person name="de Vries R.P."/>
            <person name="Record E."/>
            <person name="Levasseur A."/>
            <person name="Baker S.E."/>
            <person name="Bartholomew K.A."/>
            <person name="Coutinho P.M."/>
            <person name="Erdmann S."/>
            <person name="Fowler T.J."/>
            <person name="Gathman A.C."/>
            <person name="Lombard V."/>
            <person name="Henrissat B."/>
            <person name="Knabe N."/>
            <person name="Kuees U."/>
            <person name="Lilly W.W."/>
            <person name="Lindquist E."/>
            <person name="Lucas S."/>
            <person name="Magnuson J.K."/>
            <person name="Piumi F."/>
            <person name="Raudaskoski M."/>
            <person name="Salamov A."/>
            <person name="Schmutz J."/>
            <person name="Schwarze F.W.M.R."/>
            <person name="vanKuyk P.A."/>
            <person name="Horton J.S."/>
            <person name="Grigoriev I.V."/>
            <person name="Woesten H.A.B."/>
        </authorList>
    </citation>
    <scope>NUCLEOTIDE SEQUENCE [LARGE SCALE GENOMIC DNA]</scope>
    <source>
        <strain evidence="10">H4-8 / FGSC 9210</strain>
    </source>
</reference>
<dbReference type="InterPro" id="IPR011899">
    <property type="entry name" value="Glutaredoxin_euk/vir"/>
</dbReference>
<dbReference type="OrthoDB" id="418495at2759"/>
<dbReference type="EMBL" id="GL377304">
    <property type="protein sequence ID" value="EFI99652.1"/>
    <property type="molecule type" value="Genomic_DNA"/>
</dbReference>
<sequence>MGTNSSRAKGVPEGVSVQEYIDSLVNEHTITVFSKSYCPYCRSAKSLLQKEYADQDIEIVELDQLEDGSTIQDALEDKTGQRTVPNIFVKKQHIGGNDDTQAAHRAGKLKELLAV</sequence>
<evidence type="ECO:0000259" key="8">
    <source>
        <dbReference type="Pfam" id="PF00462"/>
    </source>
</evidence>
<dbReference type="STRING" id="578458.D8PXD5"/>
<dbReference type="GO" id="GO:0004602">
    <property type="term" value="F:glutathione peroxidase activity"/>
    <property type="evidence" value="ECO:0007669"/>
    <property type="project" value="UniProtKB-EC"/>
</dbReference>
<evidence type="ECO:0000313" key="9">
    <source>
        <dbReference type="EMBL" id="EFI99652.1"/>
    </source>
</evidence>
<comment type="catalytic activity">
    <reaction evidence="1">
        <text>2 glutathione + H2O2 = glutathione disulfide + 2 H2O</text>
        <dbReference type="Rhea" id="RHEA:16833"/>
        <dbReference type="ChEBI" id="CHEBI:15377"/>
        <dbReference type="ChEBI" id="CHEBI:16240"/>
        <dbReference type="ChEBI" id="CHEBI:57925"/>
        <dbReference type="ChEBI" id="CHEBI:58297"/>
        <dbReference type="EC" id="1.11.1.9"/>
    </reaction>
</comment>
<keyword evidence="5" id="KW-1015">Disulfide bond</keyword>
<comment type="catalytic activity">
    <reaction evidence="7">
        <text>1-chloro-2,4-dinitrobenzene + glutathione = 2,4-dinitrophenyl-S-glutathione + chloride + H(+)</text>
        <dbReference type="Rhea" id="RHEA:51220"/>
        <dbReference type="ChEBI" id="CHEBI:15378"/>
        <dbReference type="ChEBI" id="CHEBI:17996"/>
        <dbReference type="ChEBI" id="CHEBI:34718"/>
        <dbReference type="ChEBI" id="CHEBI:57925"/>
        <dbReference type="ChEBI" id="CHEBI:133977"/>
        <dbReference type="EC" id="2.5.1.18"/>
    </reaction>
</comment>
<protein>
    <recommendedName>
        <fullName evidence="2">glutathione peroxidase</fullName>
        <ecNumber evidence="2">1.11.1.9</ecNumber>
    </recommendedName>
</protein>
<dbReference type="GeneID" id="9586527"/>
<keyword evidence="3" id="KW-0813">Transport</keyword>
<accession>D8PXD5</accession>
<dbReference type="AlphaFoldDB" id="D8PXD5"/>
<dbReference type="HOGENOM" id="CLU_026126_7_2_1"/>
<dbReference type="InterPro" id="IPR014025">
    <property type="entry name" value="Glutaredoxin_subgr"/>
</dbReference>
<dbReference type="CDD" id="cd03419">
    <property type="entry name" value="GRX_GRXh_1_2_like"/>
    <property type="match status" value="1"/>
</dbReference>
<keyword evidence="10" id="KW-1185">Reference proteome</keyword>
<evidence type="ECO:0000256" key="2">
    <source>
        <dbReference type="ARBA" id="ARBA00012310"/>
    </source>
</evidence>
<evidence type="ECO:0000313" key="10">
    <source>
        <dbReference type="Proteomes" id="UP000007431"/>
    </source>
</evidence>
<dbReference type="Proteomes" id="UP000007431">
    <property type="component" value="Unassembled WGS sequence"/>
</dbReference>
<dbReference type="GO" id="GO:0005737">
    <property type="term" value="C:cytoplasm"/>
    <property type="evidence" value="ECO:0007669"/>
    <property type="project" value="TreeGrafter"/>
</dbReference>
<evidence type="ECO:0000256" key="7">
    <source>
        <dbReference type="ARBA" id="ARBA00035808"/>
    </source>
</evidence>
<dbReference type="VEuPathDB" id="FungiDB:SCHCODRAFT_02698211"/>
<dbReference type="FunCoup" id="D8PXD5">
    <property type="interactions" value="234"/>
</dbReference>
<evidence type="ECO:0000256" key="4">
    <source>
        <dbReference type="ARBA" id="ARBA00022982"/>
    </source>
</evidence>
<dbReference type="InterPro" id="IPR011767">
    <property type="entry name" value="GLR_AS"/>
</dbReference>
<dbReference type="FunFam" id="3.40.30.10:FF:000026">
    <property type="entry name" value="Glutaredoxin 2"/>
    <property type="match status" value="1"/>
</dbReference>
<dbReference type="OMA" id="KPGHLEC"/>
<dbReference type="InterPro" id="IPR002109">
    <property type="entry name" value="Glutaredoxin"/>
</dbReference>
<organism evidence="10">
    <name type="scientific">Schizophyllum commune (strain H4-8 / FGSC 9210)</name>
    <name type="common">Split gill fungus</name>
    <dbReference type="NCBI Taxonomy" id="578458"/>
    <lineage>
        <taxon>Eukaryota</taxon>
        <taxon>Fungi</taxon>
        <taxon>Dikarya</taxon>
        <taxon>Basidiomycota</taxon>
        <taxon>Agaricomycotina</taxon>
        <taxon>Agaricomycetes</taxon>
        <taxon>Agaricomycetidae</taxon>
        <taxon>Agaricales</taxon>
        <taxon>Schizophyllaceae</taxon>
        <taxon>Schizophyllum</taxon>
    </lineage>
</organism>
<dbReference type="Gene3D" id="3.40.30.10">
    <property type="entry name" value="Glutaredoxin"/>
    <property type="match status" value="1"/>
</dbReference>
<evidence type="ECO:0000256" key="3">
    <source>
        <dbReference type="ARBA" id="ARBA00022448"/>
    </source>
</evidence>
<dbReference type="Pfam" id="PF00462">
    <property type="entry name" value="Glutaredoxin"/>
    <property type="match status" value="1"/>
</dbReference>
<dbReference type="InParanoid" id="D8PXD5"/>
<dbReference type="GO" id="GO:0015038">
    <property type="term" value="F:glutathione disulfide oxidoreductase activity"/>
    <property type="evidence" value="ECO:0007669"/>
    <property type="project" value="TreeGrafter"/>
</dbReference>
<dbReference type="RefSeq" id="XP_003034555.1">
    <property type="nucleotide sequence ID" value="XM_003034509.1"/>
</dbReference>
<dbReference type="GO" id="GO:0034599">
    <property type="term" value="P:cellular response to oxidative stress"/>
    <property type="evidence" value="ECO:0007669"/>
    <property type="project" value="TreeGrafter"/>
</dbReference>
<dbReference type="GO" id="GO:0004364">
    <property type="term" value="F:glutathione transferase activity"/>
    <property type="evidence" value="ECO:0007669"/>
    <property type="project" value="UniProtKB-EC"/>
</dbReference>
<dbReference type="SUPFAM" id="SSF52833">
    <property type="entry name" value="Thioredoxin-like"/>
    <property type="match status" value="1"/>
</dbReference>
<keyword evidence="6" id="KW-0676">Redox-active center</keyword>
<gene>
    <name evidence="9" type="ORF">SCHCODRAFT_233594</name>
</gene>
<evidence type="ECO:0000256" key="1">
    <source>
        <dbReference type="ARBA" id="ARBA00000217"/>
    </source>
</evidence>
<evidence type="ECO:0000256" key="6">
    <source>
        <dbReference type="ARBA" id="ARBA00023284"/>
    </source>
</evidence>
<dbReference type="PANTHER" id="PTHR45694">
    <property type="entry name" value="GLUTAREDOXIN 2"/>
    <property type="match status" value="1"/>
</dbReference>
<dbReference type="KEGG" id="scm:SCHCO_02698211"/>
<dbReference type="PRINTS" id="PR00160">
    <property type="entry name" value="GLUTAREDOXIN"/>
</dbReference>
<dbReference type="EC" id="1.11.1.9" evidence="2"/>
<dbReference type="eggNOG" id="KOG1752">
    <property type="taxonomic scope" value="Eukaryota"/>
</dbReference>
<evidence type="ECO:0000256" key="5">
    <source>
        <dbReference type="ARBA" id="ARBA00023157"/>
    </source>
</evidence>
<dbReference type="PANTHER" id="PTHR45694:SF18">
    <property type="entry name" value="GLUTAREDOXIN-1-RELATED"/>
    <property type="match status" value="1"/>
</dbReference>
<dbReference type="PROSITE" id="PS51354">
    <property type="entry name" value="GLUTAREDOXIN_2"/>
    <property type="match status" value="1"/>
</dbReference>
<proteinExistence type="predicted"/>
<dbReference type="NCBIfam" id="TIGR02180">
    <property type="entry name" value="GRX_euk"/>
    <property type="match status" value="1"/>
</dbReference>
<feature type="domain" description="Glutaredoxin" evidence="8">
    <location>
        <begin position="30"/>
        <end position="94"/>
    </location>
</feature>